<dbReference type="PANTHER" id="PTHR46148">
    <property type="entry name" value="CHROMO DOMAIN-CONTAINING PROTEIN"/>
    <property type="match status" value="1"/>
</dbReference>
<dbReference type="AlphaFoldDB" id="A0A9C6TA78"/>
<reference evidence="3" key="2">
    <citation type="submission" date="2025-08" db="UniProtKB">
        <authorList>
            <consortium name="RefSeq"/>
        </authorList>
    </citation>
    <scope>IDENTIFICATION</scope>
    <source>
        <tissue evidence="3">Whole plant</tissue>
    </source>
</reference>
<evidence type="ECO:0000313" key="2">
    <source>
        <dbReference type="Proteomes" id="UP000515211"/>
    </source>
</evidence>
<feature type="non-terminal residue" evidence="3">
    <location>
        <position position="1"/>
    </location>
</feature>
<evidence type="ECO:0000313" key="3">
    <source>
        <dbReference type="RefSeq" id="XP_052110271.1"/>
    </source>
</evidence>
<keyword evidence="2" id="KW-1185">Reference proteome</keyword>
<dbReference type="KEGG" id="adu:127741572"/>
<protein>
    <submittedName>
        <fullName evidence="3">Uncharacterized protein LOC127741572</fullName>
    </submittedName>
</protein>
<dbReference type="RefSeq" id="XP_052110271.1">
    <property type="nucleotide sequence ID" value="XM_052254311.1"/>
</dbReference>
<organism evidence="2 3">
    <name type="scientific">Arachis duranensis</name>
    <name type="common">Wild peanut</name>
    <dbReference type="NCBI Taxonomy" id="130453"/>
    <lineage>
        <taxon>Eukaryota</taxon>
        <taxon>Viridiplantae</taxon>
        <taxon>Streptophyta</taxon>
        <taxon>Embryophyta</taxon>
        <taxon>Tracheophyta</taxon>
        <taxon>Spermatophyta</taxon>
        <taxon>Magnoliopsida</taxon>
        <taxon>eudicotyledons</taxon>
        <taxon>Gunneridae</taxon>
        <taxon>Pentapetalae</taxon>
        <taxon>rosids</taxon>
        <taxon>fabids</taxon>
        <taxon>Fabales</taxon>
        <taxon>Fabaceae</taxon>
        <taxon>Papilionoideae</taxon>
        <taxon>50 kb inversion clade</taxon>
        <taxon>dalbergioids sensu lato</taxon>
        <taxon>Dalbergieae</taxon>
        <taxon>Pterocarpus clade</taxon>
        <taxon>Arachis</taxon>
    </lineage>
</organism>
<proteinExistence type="predicted"/>
<evidence type="ECO:0000259" key="1">
    <source>
        <dbReference type="Pfam" id="PF24626"/>
    </source>
</evidence>
<gene>
    <name evidence="3" type="primary">LOC127741572</name>
</gene>
<dbReference type="Proteomes" id="UP000515211">
    <property type="component" value="Chromosome 9"/>
</dbReference>
<dbReference type="Pfam" id="PF24626">
    <property type="entry name" value="SH3_Tf2-1"/>
    <property type="match status" value="1"/>
</dbReference>
<sequence length="220" mass="24897">GDHVFLKVTPTTGVGRAIKVKKLNPRYIGPFQILERIGPVAYRMALPPHLSNLHDVFHVSQLRKYTPDASHVLEPESVQLREDLMLPVAPVRIDDTSIKRLRGKEVSLVKVAWSRGGVEEHTWELESEMRTDYPHANAEALGQQMNNNNHNGENGKNGTQGQMMLVTFLKVNPPKFRGTTNPNEVDTWFQAMERTLQAQFVTEEQCVEFATYLLTGEVSH</sequence>
<reference evidence="2" key="1">
    <citation type="journal article" date="2016" name="Nat. Genet.">
        <title>The genome sequences of Arachis duranensis and Arachis ipaensis, the diploid ancestors of cultivated peanut.</title>
        <authorList>
            <person name="Bertioli D.J."/>
            <person name="Cannon S.B."/>
            <person name="Froenicke L."/>
            <person name="Huang G."/>
            <person name="Farmer A.D."/>
            <person name="Cannon E.K."/>
            <person name="Liu X."/>
            <person name="Gao D."/>
            <person name="Clevenger J."/>
            <person name="Dash S."/>
            <person name="Ren L."/>
            <person name="Moretzsohn M.C."/>
            <person name="Shirasawa K."/>
            <person name="Huang W."/>
            <person name="Vidigal B."/>
            <person name="Abernathy B."/>
            <person name="Chu Y."/>
            <person name="Niederhuth C.E."/>
            <person name="Umale P."/>
            <person name="Araujo A.C."/>
            <person name="Kozik A."/>
            <person name="Kim K.D."/>
            <person name="Burow M.D."/>
            <person name="Varshney R.K."/>
            <person name="Wang X."/>
            <person name="Zhang X."/>
            <person name="Barkley N."/>
            <person name="Guimaraes P.M."/>
            <person name="Isobe S."/>
            <person name="Guo B."/>
            <person name="Liao B."/>
            <person name="Stalker H.T."/>
            <person name="Schmitz R.J."/>
            <person name="Scheffler B.E."/>
            <person name="Leal-Bertioli S.C."/>
            <person name="Xun X."/>
            <person name="Jackson S.A."/>
            <person name="Michelmore R."/>
            <person name="Ozias-Akins P."/>
        </authorList>
    </citation>
    <scope>NUCLEOTIDE SEQUENCE [LARGE SCALE GENOMIC DNA]</scope>
    <source>
        <strain evidence="2">cv. V14167</strain>
    </source>
</reference>
<accession>A0A9C6TA78</accession>
<feature type="domain" description="Tf2-1-like SH3-like" evidence="1">
    <location>
        <begin position="1"/>
        <end position="65"/>
    </location>
</feature>
<dbReference type="GeneID" id="127741572"/>
<dbReference type="PANTHER" id="PTHR46148:SF60">
    <property type="entry name" value="CHROMO DOMAIN-CONTAINING PROTEIN"/>
    <property type="match status" value="1"/>
</dbReference>
<name>A0A9C6TA78_ARADU</name>
<dbReference type="InterPro" id="IPR056924">
    <property type="entry name" value="SH3_Tf2-1"/>
</dbReference>